<evidence type="ECO:0000256" key="1">
    <source>
        <dbReference type="ARBA" id="ARBA00004651"/>
    </source>
</evidence>
<proteinExistence type="predicted"/>
<feature type="transmembrane region" description="Helical" evidence="9">
    <location>
        <begin position="78"/>
        <end position="100"/>
    </location>
</feature>
<dbReference type="CDD" id="cd18552">
    <property type="entry name" value="ABC_6TM_MsbA_like"/>
    <property type="match status" value="1"/>
</dbReference>
<evidence type="ECO:0000256" key="6">
    <source>
        <dbReference type="ARBA" id="ARBA00022840"/>
    </source>
</evidence>
<evidence type="ECO:0000256" key="2">
    <source>
        <dbReference type="ARBA" id="ARBA00022448"/>
    </source>
</evidence>
<keyword evidence="3" id="KW-1003">Cell membrane</keyword>
<protein>
    <submittedName>
        <fullName evidence="12">ABC transporter ATP-binding protein</fullName>
    </submittedName>
</protein>
<dbReference type="InterPro" id="IPR039421">
    <property type="entry name" value="Type_1_exporter"/>
</dbReference>
<sequence length="601" mass="63848">MTAQDPQSPPSPNPPPPAPAAGDGALARWFWHSYLRGQSGRLLTAFGIMVIEGSTLGALSYMLQPLFDRVFGSGSSSGLWLVGAAIFGLFALRAITSLASKTLLASISQRVAATMQSQLLAHLLRLDMRFFQDNSPGALIERVQGDTMAVQGIWISLVAGIGRDVVALIGLFAVALSIDPWWTLAAIIGTPLLILPAAILRRYLRRKAIMLRDQAGLRATRLDEIFHGIQAVKLNRMEAHQSARFDAILSRIVTAETKAAFGRAVLPSLVDVITGLGFLAVLVLGGREVAAGTRTTGEFMAFFSAMVLTFQPIRRLGDMAGLWQIGAASLQRIANLFAMSPSHRRPASGLRPTNLPPRLRFEDVHFGYGDQPVLQGLSFTAEAGQLTALVGPSGAGKSTVFHLLTGLSDPARGQIEIDGIATTDMTLPDQRALFSAVSQDAALFDESLRDNLALGQTGIDEAQMTRALATAQASTFVAALPNGIDTAAGPRGSNLSGGQRQRIAIARALLRDTPVLLLDEATSALDAASESALATAMNAAAAGRTTVVIAHRLATVRHAHRIIVMDQGRAVETGTHDELLAQGGLYASLHALQFKDQDKTP</sequence>
<dbReference type="Gene3D" id="3.40.50.300">
    <property type="entry name" value="P-loop containing nucleotide triphosphate hydrolases"/>
    <property type="match status" value="1"/>
</dbReference>
<feature type="domain" description="ABC transporter" evidence="10">
    <location>
        <begin position="359"/>
        <end position="592"/>
    </location>
</feature>
<evidence type="ECO:0000256" key="9">
    <source>
        <dbReference type="SAM" id="Phobius"/>
    </source>
</evidence>
<evidence type="ECO:0000313" key="12">
    <source>
        <dbReference type="EMBL" id="NEX44723.1"/>
    </source>
</evidence>
<organism evidence="12 13">
    <name type="scientific">Pseudotabrizicola algicola</name>
    <dbReference type="NCBI Taxonomy" id="2709381"/>
    <lineage>
        <taxon>Bacteria</taxon>
        <taxon>Pseudomonadati</taxon>
        <taxon>Pseudomonadota</taxon>
        <taxon>Alphaproteobacteria</taxon>
        <taxon>Rhodobacterales</taxon>
        <taxon>Paracoccaceae</taxon>
        <taxon>Pseudotabrizicola</taxon>
    </lineage>
</organism>
<accession>A0A6B3RI26</accession>
<dbReference type="SUPFAM" id="SSF90123">
    <property type="entry name" value="ABC transporter transmembrane region"/>
    <property type="match status" value="1"/>
</dbReference>
<dbReference type="InterPro" id="IPR003593">
    <property type="entry name" value="AAA+_ATPase"/>
</dbReference>
<dbReference type="PROSITE" id="PS50929">
    <property type="entry name" value="ABC_TM1F"/>
    <property type="match status" value="1"/>
</dbReference>
<keyword evidence="13" id="KW-1185">Reference proteome</keyword>
<dbReference type="InterPro" id="IPR036640">
    <property type="entry name" value="ABC1_TM_sf"/>
</dbReference>
<dbReference type="GO" id="GO:0016887">
    <property type="term" value="F:ATP hydrolysis activity"/>
    <property type="evidence" value="ECO:0007669"/>
    <property type="project" value="InterPro"/>
</dbReference>
<evidence type="ECO:0000259" key="11">
    <source>
        <dbReference type="PROSITE" id="PS50929"/>
    </source>
</evidence>
<name>A0A6B3RI26_9RHOB</name>
<dbReference type="AlphaFoldDB" id="A0A6B3RI26"/>
<dbReference type="InterPro" id="IPR017871">
    <property type="entry name" value="ABC_transporter-like_CS"/>
</dbReference>
<dbReference type="SMART" id="SM00382">
    <property type="entry name" value="AAA"/>
    <property type="match status" value="1"/>
</dbReference>
<dbReference type="GO" id="GO:0005524">
    <property type="term" value="F:ATP binding"/>
    <property type="evidence" value="ECO:0007669"/>
    <property type="project" value="UniProtKB-KW"/>
</dbReference>
<gene>
    <name evidence="12" type="ORF">G3572_00770</name>
</gene>
<dbReference type="GO" id="GO:0015421">
    <property type="term" value="F:ABC-type oligopeptide transporter activity"/>
    <property type="evidence" value="ECO:0007669"/>
    <property type="project" value="TreeGrafter"/>
</dbReference>
<dbReference type="PROSITE" id="PS00211">
    <property type="entry name" value="ABC_TRANSPORTER_1"/>
    <property type="match status" value="1"/>
</dbReference>
<feature type="transmembrane region" description="Helical" evidence="9">
    <location>
        <begin position="42"/>
        <end position="63"/>
    </location>
</feature>
<keyword evidence="6 12" id="KW-0067">ATP-binding</keyword>
<evidence type="ECO:0000256" key="8">
    <source>
        <dbReference type="ARBA" id="ARBA00023136"/>
    </source>
</evidence>
<dbReference type="PROSITE" id="PS50893">
    <property type="entry name" value="ABC_TRANSPORTER_2"/>
    <property type="match status" value="1"/>
</dbReference>
<dbReference type="GO" id="GO:0005886">
    <property type="term" value="C:plasma membrane"/>
    <property type="evidence" value="ECO:0007669"/>
    <property type="project" value="UniProtKB-SubCell"/>
</dbReference>
<evidence type="ECO:0000256" key="7">
    <source>
        <dbReference type="ARBA" id="ARBA00022989"/>
    </source>
</evidence>
<feature type="transmembrane region" description="Helical" evidence="9">
    <location>
        <begin position="152"/>
        <end position="175"/>
    </location>
</feature>
<dbReference type="InterPro" id="IPR003439">
    <property type="entry name" value="ABC_transporter-like_ATP-bd"/>
</dbReference>
<dbReference type="FunFam" id="3.40.50.300:FF:000221">
    <property type="entry name" value="Multidrug ABC transporter ATP-binding protein"/>
    <property type="match status" value="1"/>
</dbReference>
<feature type="transmembrane region" description="Helical" evidence="9">
    <location>
        <begin position="181"/>
        <end position="200"/>
    </location>
</feature>
<dbReference type="Proteomes" id="UP000481421">
    <property type="component" value="Unassembled WGS sequence"/>
</dbReference>
<dbReference type="SUPFAM" id="SSF52540">
    <property type="entry name" value="P-loop containing nucleoside triphosphate hydrolases"/>
    <property type="match status" value="1"/>
</dbReference>
<keyword evidence="4 9" id="KW-0812">Transmembrane</keyword>
<dbReference type="PANTHER" id="PTHR43394:SF1">
    <property type="entry name" value="ATP-BINDING CASSETTE SUB-FAMILY B MEMBER 10, MITOCHONDRIAL"/>
    <property type="match status" value="1"/>
</dbReference>
<feature type="domain" description="ABC transmembrane type-1" evidence="11">
    <location>
        <begin position="43"/>
        <end position="324"/>
    </location>
</feature>
<reference evidence="12 13" key="1">
    <citation type="submission" date="2020-02" db="EMBL/GenBank/DDBJ databases">
        <title>Rhodobacter algicola sp. nov., isolated from microalga culture.</title>
        <authorList>
            <person name="Park C.-Y."/>
        </authorList>
    </citation>
    <scope>NUCLEOTIDE SEQUENCE [LARGE SCALE GENOMIC DNA]</scope>
    <source>
        <strain evidence="12 13">ETT8</strain>
    </source>
</reference>
<comment type="caution">
    <text evidence="12">The sequence shown here is derived from an EMBL/GenBank/DDBJ whole genome shotgun (WGS) entry which is preliminary data.</text>
</comment>
<dbReference type="PANTHER" id="PTHR43394">
    <property type="entry name" value="ATP-DEPENDENT PERMEASE MDL1, MITOCHONDRIAL"/>
    <property type="match status" value="1"/>
</dbReference>
<evidence type="ECO:0000313" key="13">
    <source>
        <dbReference type="Proteomes" id="UP000481421"/>
    </source>
</evidence>
<dbReference type="Gene3D" id="1.20.1560.10">
    <property type="entry name" value="ABC transporter type 1, transmembrane domain"/>
    <property type="match status" value="1"/>
</dbReference>
<dbReference type="Pfam" id="PF00005">
    <property type="entry name" value="ABC_tran"/>
    <property type="match status" value="1"/>
</dbReference>
<evidence type="ECO:0000259" key="10">
    <source>
        <dbReference type="PROSITE" id="PS50893"/>
    </source>
</evidence>
<dbReference type="InterPro" id="IPR011527">
    <property type="entry name" value="ABC1_TM_dom"/>
</dbReference>
<comment type="subcellular location">
    <subcellularLocation>
        <location evidence="1">Cell membrane</location>
        <topology evidence="1">Multi-pass membrane protein</topology>
    </subcellularLocation>
</comment>
<dbReference type="InterPro" id="IPR027417">
    <property type="entry name" value="P-loop_NTPase"/>
</dbReference>
<dbReference type="Pfam" id="PF00664">
    <property type="entry name" value="ABC_membrane"/>
    <property type="match status" value="1"/>
</dbReference>
<evidence type="ECO:0000256" key="4">
    <source>
        <dbReference type="ARBA" id="ARBA00022692"/>
    </source>
</evidence>
<keyword evidence="2" id="KW-0813">Transport</keyword>
<dbReference type="RefSeq" id="WP_164608772.1">
    <property type="nucleotide sequence ID" value="NZ_JAAIKE010000001.1"/>
</dbReference>
<evidence type="ECO:0000256" key="5">
    <source>
        <dbReference type="ARBA" id="ARBA00022741"/>
    </source>
</evidence>
<keyword evidence="7 9" id="KW-1133">Transmembrane helix</keyword>
<keyword evidence="8 9" id="KW-0472">Membrane</keyword>
<feature type="transmembrane region" description="Helical" evidence="9">
    <location>
        <begin position="264"/>
        <end position="285"/>
    </location>
</feature>
<keyword evidence="5" id="KW-0547">Nucleotide-binding</keyword>
<evidence type="ECO:0000256" key="3">
    <source>
        <dbReference type="ARBA" id="ARBA00022475"/>
    </source>
</evidence>
<dbReference type="EMBL" id="JAAIKE010000001">
    <property type="protein sequence ID" value="NEX44723.1"/>
    <property type="molecule type" value="Genomic_DNA"/>
</dbReference>